<evidence type="ECO:0000313" key="2">
    <source>
        <dbReference type="EMBL" id="ANC79468.1"/>
    </source>
</evidence>
<feature type="transmembrane region" description="Helical" evidence="1">
    <location>
        <begin position="54"/>
        <end position="73"/>
    </location>
</feature>
<keyword evidence="1" id="KW-0472">Membrane</keyword>
<dbReference type="KEGG" id="fpn:ABE65_019075"/>
<dbReference type="AlphaFoldDB" id="A0A160ISB2"/>
<organism evidence="2 3">
    <name type="scientific">Fictibacillus phosphorivorans</name>
    <dbReference type="NCBI Taxonomy" id="1221500"/>
    <lineage>
        <taxon>Bacteria</taxon>
        <taxon>Bacillati</taxon>
        <taxon>Bacillota</taxon>
        <taxon>Bacilli</taxon>
        <taxon>Bacillales</taxon>
        <taxon>Fictibacillaceae</taxon>
        <taxon>Fictibacillus</taxon>
    </lineage>
</organism>
<accession>A0A160ISB2</accession>
<sequence>MISIIIVLLFLSLFIFLQKLYNRKYKVPAIFSWFPGRFGIRKVNEHLSQMNKELAAQGIGIWVTYYAVDLYFITVPLKISKYKN</sequence>
<name>A0A160ISB2_9BACL</name>
<protein>
    <submittedName>
        <fullName evidence="2">Uncharacterized protein</fullName>
    </submittedName>
</protein>
<keyword evidence="3" id="KW-1185">Reference proteome</keyword>
<evidence type="ECO:0000313" key="3">
    <source>
        <dbReference type="Proteomes" id="UP000076623"/>
    </source>
</evidence>
<gene>
    <name evidence="2" type="ORF">ABE65_019075</name>
</gene>
<reference evidence="2 3" key="1">
    <citation type="submission" date="2016-04" db="EMBL/GenBank/DDBJ databases">
        <title>Complete genome sequence of Fictibacillus phosphorivorans G25-29, a strain toxic to nematodes.</title>
        <authorList>
            <person name="Zheng Z."/>
        </authorList>
    </citation>
    <scope>NUCLEOTIDE SEQUENCE [LARGE SCALE GENOMIC DNA]</scope>
    <source>
        <strain evidence="2 3">G25-29</strain>
    </source>
</reference>
<keyword evidence="1" id="KW-1133">Transmembrane helix</keyword>
<proteinExistence type="predicted"/>
<dbReference type="EMBL" id="CP015378">
    <property type="protein sequence ID" value="ANC79468.1"/>
    <property type="molecule type" value="Genomic_DNA"/>
</dbReference>
<dbReference type="STRING" id="1221500.ABE65_019075"/>
<evidence type="ECO:0000256" key="1">
    <source>
        <dbReference type="SAM" id="Phobius"/>
    </source>
</evidence>
<keyword evidence="1" id="KW-0812">Transmembrane</keyword>
<dbReference type="Proteomes" id="UP000076623">
    <property type="component" value="Chromosome"/>
</dbReference>